<keyword evidence="3" id="KW-0804">Transcription</keyword>
<gene>
    <name evidence="5" type="ORF">SAMN05421546_1243</name>
</gene>
<dbReference type="Pfam" id="PF12833">
    <property type="entry name" value="HTH_18"/>
    <property type="match status" value="1"/>
</dbReference>
<dbReference type="EMBL" id="FTLW01000002">
    <property type="protein sequence ID" value="SIQ38539.1"/>
    <property type="molecule type" value="Genomic_DNA"/>
</dbReference>
<dbReference type="GO" id="GO:0003700">
    <property type="term" value="F:DNA-binding transcription factor activity"/>
    <property type="evidence" value="ECO:0007669"/>
    <property type="project" value="InterPro"/>
</dbReference>
<keyword evidence="2 5" id="KW-0238">DNA-binding</keyword>
<sequence>MYFTDLALNRALGRPFTPAEHGLTSQVALHSPIAADLLRALLADLHAGQPHGALVGDAIFIALTALLLPPSAIAHQPQKASSQERRIRRTLDYILSHLNDPILNLERIAAAASSSPFHLSRCFRSAMGCSPWQYVLRERARPALMLMPRRRLSLQEVSQRAGFHAYSSFSASLRREYGLSPISLRTALQSPKHMTTH</sequence>
<protein>
    <submittedName>
        <fullName evidence="5">AraC-type DNA-binding protein</fullName>
    </submittedName>
</protein>
<proteinExistence type="predicted"/>
<dbReference type="InterPro" id="IPR009057">
    <property type="entry name" value="Homeodomain-like_sf"/>
</dbReference>
<dbReference type="GO" id="GO:0043565">
    <property type="term" value="F:sequence-specific DNA binding"/>
    <property type="evidence" value="ECO:0007669"/>
    <property type="project" value="InterPro"/>
</dbReference>
<evidence type="ECO:0000313" key="6">
    <source>
        <dbReference type="Proteomes" id="UP000241788"/>
    </source>
</evidence>
<dbReference type="InterPro" id="IPR050204">
    <property type="entry name" value="AraC_XylS_family_regulators"/>
</dbReference>
<keyword evidence="1" id="KW-0805">Transcription regulation</keyword>
<dbReference type="PROSITE" id="PS01124">
    <property type="entry name" value="HTH_ARAC_FAMILY_2"/>
    <property type="match status" value="1"/>
</dbReference>
<dbReference type="PANTHER" id="PTHR46796">
    <property type="entry name" value="HTH-TYPE TRANSCRIPTIONAL ACTIVATOR RHAS-RELATED"/>
    <property type="match status" value="1"/>
</dbReference>
<dbReference type="RefSeq" id="WP_076586288.1">
    <property type="nucleotide sequence ID" value="NZ_FTLW01000002.1"/>
</dbReference>
<dbReference type="OrthoDB" id="9812985at2"/>
<dbReference type="AlphaFoldDB" id="A0A1N6SBU6"/>
<keyword evidence="6" id="KW-1185">Reference proteome</keyword>
<dbReference type="Gene3D" id="1.10.10.60">
    <property type="entry name" value="Homeodomain-like"/>
    <property type="match status" value="2"/>
</dbReference>
<name>A0A1N6SBU6_9GAMM</name>
<evidence type="ECO:0000256" key="1">
    <source>
        <dbReference type="ARBA" id="ARBA00023015"/>
    </source>
</evidence>
<dbReference type="SMART" id="SM00342">
    <property type="entry name" value="HTH_ARAC"/>
    <property type="match status" value="1"/>
</dbReference>
<dbReference type="Proteomes" id="UP000241788">
    <property type="component" value="Unassembled WGS sequence"/>
</dbReference>
<accession>A0A1N6SBU6</accession>
<dbReference type="STRING" id="1604334.SAMN05421546_1243"/>
<evidence type="ECO:0000256" key="2">
    <source>
        <dbReference type="ARBA" id="ARBA00023125"/>
    </source>
</evidence>
<feature type="domain" description="HTH araC/xylS-type" evidence="4">
    <location>
        <begin position="88"/>
        <end position="187"/>
    </location>
</feature>
<dbReference type="InterPro" id="IPR018060">
    <property type="entry name" value="HTH_AraC"/>
</dbReference>
<organism evidence="5 6">
    <name type="scientific">Solilutibacter tolerans</name>
    <dbReference type="NCBI Taxonomy" id="1604334"/>
    <lineage>
        <taxon>Bacteria</taxon>
        <taxon>Pseudomonadati</taxon>
        <taxon>Pseudomonadota</taxon>
        <taxon>Gammaproteobacteria</taxon>
        <taxon>Lysobacterales</taxon>
        <taxon>Lysobacteraceae</taxon>
        <taxon>Solilutibacter</taxon>
    </lineage>
</organism>
<evidence type="ECO:0000313" key="5">
    <source>
        <dbReference type="EMBL" id="SIQ38539.1"/>
    </source>
</evidence>
<evidence type="ECO:0000256" key="3">
    <source>
        <dbReference type="ARBA" id="ARBA00023163"/>
    </source>
</evidence>
<reference evidence="6" key="1">
    <citation type="submission" date="2017-01" db="EMBL/GenBank/DDBJ databases">
        <authorList>
            <person name="Varghese N."/>
            <person name="Submissions S."/>
        </authorList>
    </citation>
    <scope>NUCLEOTIDE SEQUENCE [LARGE SCALE GENOMIC DNA]</scope>
    <source>
        <strain evidence="6">UM1</strain>
    </source>
</reference>
<dbReference type="SUPFAM" id="SSF46689">
    <property type="entry name" value="Homeodomain-like"/>
    <property type="match status" value="2"/>
</dbReference>
<evidence type="ECO:0000259" key="4">
    <source>
        <dbReference type="PROSITE" id="PS01124"/>
    </source>
</evidence>